<proteinExistence type="predicted"/>
<evidence type="ECO:0000313" key="2">
    <source>
        <dbReference type="Proteomes" id="UP000597617"/>
    </source>
</evidence>
<reference evidence="1 2" key="1">
    <citation type="submission" date="2020-11" db="EMBL/GenBank/DDBJ databases">
        <authorList>
            <person name="Kim M.K."/>
        </authorList>
    </citation>
    <scope>NUCLEOTIDE SEQUENCE [LARGE SCALE GENOMIC DNA]</scope>
    <source>
        <strain evidence="1 2">BT683</strain>
    </source>
</reference>
<dbReference type="RefSeq" id="WP_196280262.1">
    <property type="nucleotide sequence ID" value="NZ_JADQDQ010000001.1"/>
</dbReference>
<evidence type="ECO:0000313" key="1">
    <source>
        <dbReference type="EMBL" id="MBF9235863.1"/>
    </source>
</evidence>
<dbReference type="EMBL" id="JADQDQ010000001">
    <property type="protein sequence ID" value="MBF9235863.1"/>
    <property type="molecule type" value="Genomic_DNA"/>
</dbReference>
<keyword evidence="2" id="KW-1185">Reference proteome</keyword>
<gene>
    <name evidence="1" type="ORF">I2I05_00495</name>
</gene>
<protein>
    <submittedName>
        <fullName evidence="1">Uncharacterized protein</fullName>
    </submittedName>
</protein>
<name>A0ABS0IBY1_9BACT</name>
<sequence>MLTWVLAGALLLSVGANLYWLTPPYRSERPDVAALRTAWDDDDEEEDDASWAALTEELRQARQQLAECQARPPFAEGVTTRR</sequence>
<accession>A0ABS0IBY1</accession>
<organism evidence="1 2">
    <name type="scientific">Hymenobacter jeongseonensis</name>
    <dbReference type="NCBI Taxonomy" id="2791027"/>
    <lineage>
        <taxon>Bacteria</taxon>
        <taxon>Pseudomonadati</taxon>
        <taxon>Bacteroidota</taxon>
        <taxon>Cytophagia</taxon>
        <taxon>Cytophagales</taxon>
        <taxon>Hymenobacteraceae</taxon>
        <taxon>Hymenobacter</taxon>
    </lineage>
</organism>
<comment type="caution">
    <text evidence="1">The sequence shown here is derived from an EMBL/GenBank/DDBJ whole genome shotgun (WGS) entry which is preliminary data.</text>
</comment>
<dbReference type="Proteomes" id="UP000597617">
    <property type="component" value="Unassembled WGS sequence"/>
</dbReference>